<feature type="non-terminal residue" evidence="1">
    <location>
        <position position="1"/>
    </location>
</feature>
<evidence type="ECO:0000313" key="1">
    <source>
        <dbReference type="EMBL" id="CAG8838010.1"/>
    </source>
</evidence>
<gene>
    <name evidence="1" type="ORF">RPERSI_LOCUS30513</name>
</gene>
<dbReference type="EMBL" id="CAJVQC010119221">
    <property type="protein sequence ID" value="CAG8838010.1"/>
    <property type="molecule type" value="Genomic_DNA"/>
</dbReference>
<protein>
    <submittedName>
        <fullName evidence="1">11054_t:CDS:1</fullName>
    </submittedName>
</protein>
<comment type="caution">
    <text evidence="1">The sequence shown here is derived from an EMBL/GenBank/DDBJ whole genome shotgun (WGS) entry which is preliminary data.</text>
</comment>
<sequence length="64" mass="7401">DDTDDTLTYCKVCTQELDELDGIEAQPYPYVKSGSSTGNLVKHLREKHHINPKNYKKYLDDNNE</sequence>
<reference evidence="1" key="1">
    <citation type="submission" date="2021-06" db="EMBL/GenBank/DDBJ databases">
        <authorList>
            <person name="Kallberg Y."/>
            <person name="Tangrot J."/>
            <person name="Rosling A."/>
        </authorList>
    </citation>
    <scope>NUCLEOTIDE SEQUENCE</scope>
    <source>
        <strain evidence="1">MA461A</strain>
    </source>
</reference>
<feature type="non-terminal residue" evidence="1">
    <location>
        <position position="64"/>
    </location>
</feature>
<keyword evidence="2" id="KW-1185">Reference proteome</keyword>
<accession>A0ACA9SIQ4</accession>
<proteinExistence type="predicted"/>
<name>A0ACA9SIQ4_9GLOM</name>
<dbReference type="Proteomes" id="UP000789920">
    <property type="component" value="Unassembled WGS sequence"/>
</dbReference>
<organism evidence="1 2">
    <name type="scientific">Racocetra persica</name>
    <dbReference type="NCBI Taxonomy" id="160502"/>
    <lineage>
        <taxon>Eukaryota</taxon>
        <taxon>Fungi</taxon>
        <taxon>Fungi incertae sedis</taxon>
        <taxon>Mucoromycota</taxon>
        <taxon>Glomeromycotina</taxon>
        <taxon>Glomeromycetes</taxon>
        <taxon>Diversisporales</taxon>
        <taxon>Gigasporaceae</taxon>
        <taxon>Racocetra</taxon>
    </lineage>
</organism>
<evidence type="ECO:0000313" key="2">
    <source>
        <dbReference type="Proteomes" id="UP000789920"/>
    </source>
</evidence>